<evidence type="ECO:0000259" key="8">
    <source>
        <dbReference type="Pfam" id="PF02384"/>
    </source>
</evidence>
<organism evidence="9 10">
    <name type="scientific">Prevotella pallens</name>
    <dbReference type="NCBI Taxonomy" id="60133"/>
    <lineage>
        <taxon>Bacteria</taxon>
        <taxon>Pseudomonadati</taxon>
        <taxon>Bacteroidota</taxon>
        <taxon>Bacteroidia</taxon>
        <taxon>Bacteroidales</taxon>
        <taxon>Prevotellaceae</taxon>
        <taxon>Prevotella</taxon>
    </lineage>
</organism>
<dbReference type="GO" id="GO:0032259">
    <property type="term" value="P:methylation"/>
    <property type="evidence" value="ECO:0007669"/>
    <property type="project" value="UniProtKB-KW"/>
</dbReference>
<gene>
    <name evidence="9" type="ORF">NCTC13043_02555</name>
</gene>
<dbReference type="GO" id="GO:0009007">
    <property type="term" value="F:site-specific DNA-methyltransferase (adenine-specific) activity"/>
    <property type="evidence" value="ECO:0007669"/>
    <property type="project" value="UniProtKB-EC"/>
</dbReference>
<dbReference type="REBASE" id="409602">
    <property type="entry name" value="M.Ppa13043ORF2555P"/>
</dbReference>
<dbReference type="GeneID" id="78572146"/>
<dbReference type="InterPro" id="IPR002052">
    <property type="entry name" value="DNA_methylase_N6_adenine_CS"/>
</dbReference>
<keyword evidence="6" id="KW-0680">Restriction system</keyword>
<dbReference type="PANTHER" id="PTHR42933">
    <property type="entry name" value="SLR6095 PROTEIN"/>
    <property type="match status" value="1"/>
</dbReference>
<evidence type="ECO:0000256" key="6">
    <source>
        <dbReference type="ARBA" id="ARBA00022747"/>
    </source>
</evidence>
<evidence type="ECO:0000256" key="5">
    <source>
        <dbReference type="ARBA" id="ARBA00022691"/>
    </source>
</evidence>
<keyword evidence="5" id="KW-0949">S-adenosyl-L-methionine</keyword>
<reference evidence="9 10" key="1">
    <citation type="submission" date="2018-06" db="EMBL/GenBank/DDBJ databases">
        <authorList>
            <consortium name="Pathogen Informatics"/>
            <person name="Doyle S."/>
        </authorList>
    </citation>
    <scope>NUCLEOTIDE SEQUENCE [LARGE SCALE GENOMIC DNA]</scope>
    <source>
        <strain evidence="9 10">NCTC13043</strain>
    </source>
</reference>
<sequence>MSQIKEKTIQLIDALKATYKTYGMGNDGNEYKIITQVFLYKFLNDKFGYEVKNAQCPQSKFLNEAEQWETAYEQMSDNDRWMLQNTISADVPMLEPYHLIHNLWNQQGKGDFDTIFDNTMTDIAEKNADIFSTQTTANTKIPLFEPLTQFVTDSAQRAPFARALVDKLANFSFEEAFAENYDFFSSIFEYLIKDYNTAGGGKYAEYYTPHAIATIMGRLLVGDNPNLHNVECYDPSAGTGTLLMALSHQIGEDKCTIFAQDISQRSNKMLKLNLLLNGLVSSLDHAVQGDTLVAPYHKSDDGQQLRQFDFVVSNPPFKMDFSDTREKIAAMPARFWAGVPNVPAKKKESMAIYTCFIQHVINSLKKNGKGAIVIPTGFITAKSGIEKNILQKIVDDKVVYGCVSMPSNVFANTGTNVSVLFFDKSATTDKVILVDASKLGEEYKDANGLKKVRLSDDEIEKIVTTFQNKEAVDDFSVAVTYDEIKEKRYSLSAGQYFDIKIDYVDITEEEFNQRMTDYKTELTQQFAESHRLEEEIMKQLDALKFNTTIN</sequence>
<protein>
    <recommendedName>
        <fullName evidence="2">site-specific DNA-methyltransferase (adenine-specific)</fullName>
        <ecNumber evidence="2">2.1.1.72</ecNumber>
    </recommendedName>
</protein>
<dbReference type="Gene3D" id="3.40.50.150">
    <property type="entry name" value="Vaccinia Virus protein VP39"/>
    <property type="match status" value="1"/>
</dbReference>
<dbReference type="Pfam" id="PF02384">
    <property type="entry name" value="N6_Mtase"/>
    <property type="match status" value="1"/>
</dbReference>
<dbReference type="InterPro" id="IPR051537">
    <property type="entry name" value="DNA_Adenine_Mtase"/>
</dbReference>
<comment type="catalytic activity">
    <reaction evidence="7">
        <text>a 2'-deoxyadenosine in DNA + S-adenosyl-L-methionine = an N(6)-methyl-2'-deoxyadenosine in DNA + S-adenosyl-L-homocysteine + H(+)</text>
        <dbReference type="Rhea" id="RHEA:15197"/>
        <dbReference type="Rhea" id="RHEA-COMP:12418"/>
        <dbReference type="Rhea" id="RHEA-COMP:12419"/>
        <dbReference type="ChEBI" id="CHEBI:15378"/>
        <dbReference type="ChEBI" id="CHEBI:57856"/>
        <dbReference type="ChEBI" id="CHEBI:59789"/>
        <dbReference type="ChEBI" id="CHEBI:90615"/>
        <dbReference type="ChEBI" id="CHEBI:90616"/>
        <dbReference type="EC" id="2.1.1.72"/>
    </reaction>
</comment>
<dbReference type="InterPro" id="IPR003356">
    <property type="entry name" value="DNA_methylase_A-5"/>
</dbReference>
<evidence type="ECO:0000256" key="4">
    <source>
        <dbReference type="ARBA" id="ARBA00022679"/>
    </source>
</evidence>
<evidence type="ECO:0000313" key="10">
    <source>
        <dbReference type="Proteomes" id="UP000254235"/>
    </source>
</evidence>
<dbReference type="PROSITE" id="PS00092">
    <property type="entry name" value="N6_MTASE"/>
    <property type="match status" value="1"/>
</dbReference>
<feature type="domain" description="DNA methylase adenine-specific" evidence="8">
    <location>
        <begin position="180"/>
        <end position="498"/>
    </location>
</feature>
<keyword evidence="3 9" id="KW-0489">Methyltransferase</keyword>
<dbReference type="PRINTS" id="PR00507">
    <property type="entry name" value="N12N6MTFRASE"/>
</dbReference>
<name>A0A379GAS4_9BACT</name>
<dbReference type="GO" id="GO:0008170">
    <property type="term" value="F:N-methyltransferase activity"/>
    <property type="evidence" value="ECO:0007669"/>
    <property type="project" value="InterPro"/>
</dbReference>
<dbReference type="OrthoDB" id="9814572at2"/>
<dbReference type="EMBL" id="UGTP01000005">
    <property type="protein sequence ID" value="SUC38055.1"/>
    <property type="molecule type" value="Genomic_DNA"/>
</dbReference>
<dbReference type="EC" id="2.1.1.72" evidence="2"/>
<dbReference type="SUPFAM" id="SSF53335">
    <property type="entry name" value="S-adenosyl-L-methionine-dependent methyltransferases"/>
    <property type="match status" value="1"/>
</dbReference>
<evidence type="ECO:0000313" key="9">
    <source>
        <dbReference type="EMBL" id="SUC38055.1"/>
    </source>
</evidence>
<keyword evidence="4 9" id="KW-0808">Transferase</keyword>
<proteinExistence type="inferred from homology"/>
<comment type="similarity">
    <text evidence="1">Belongs to the N(4)/N(6)-methyltransferase family.</text>
</comment>
<evidence type="ECO:0000256" key="1">
    <source>
        <dbReference type="ARBA" id="ARBA00006594"/>
    </source>
</evidence>
<dbReference type="Proteomes" id="UP000254235">
    <property type="component" value="Unassembled WGS sequence"/>
</dbReference>
<dbReference type="PANTHER" id="PTHR42933:SF1">
    <property type="entry name" value="SITE-SPECIFIC DNA-METHYLTRANSFERASE (ADENINE-SPECIFIC)"/>
    <property type="match status" value="1"/>
</dbReference>
<dbReference type="GO" id="GO:0009307">
    <property type="term" value="P:DNA restriction-modification system"/>
    <property type="evidence" value="ECO:0007669"/>
    <property type="project" value="UniProtKB-KW"/>
</dbReference>
<evidence type="ECO:0000256" key="3">
    <source>
        <dbReference type="ARBA" id="ARBA00022603"/>
    </source>
</evidence>
<dbReference type="RefSeq" id="WP_115084348.1">
    <property type="nucleotide sequence ID" value="NZ_UGTP01000005.1"/>
</dbReference>
<dbReference type="InterPro" id="IPR029063">
    <property type="entry name" value="SAM-dependent_MTases_sf"/>
</dbReference>
<dbReference type="GO" id="GO:0003677">
    <property type="term" value="F:DNA binding"/>
    <property type="evidence" value="ECO:0007669"/>
    <property type="project" value="InterPro"/>
</dbReference>
<dbReference type="AlphaFoldDB" id="A0A379GAS4"/>
<evidence type="ECO:0000256" key="2">
    <source>
        <dbReference type="ARBA" id="ARBA00011900"/>
    </source>
</evidence>
<evidence type="ECO:0000256" key="7">
    <source>
        <dbReference type="ARBA" id="ARBA00047942"/>
    </source>
</evidence>
<accession>A0A379GAS4</accession>